<evidence type="ECO:0000313" key="7">
    <source>
        <dbReference type="Proteomes" id="UP001590950"/>
    </source>
</evidence>
<keyword evidence="3" id="KW-0378">Hydrolase</keyword>
<keyword evidence="4" id="KW-0862">Zinc</keyword>
<evidence type="ECO:0000256" key="3">
    <source>
        <dbReference type="ARBA" id="ARBA00022801"/>
    </source>
</evidence>
<dbReference type="InterPro" id="IPR001279">
    <property type="entry name" value="Metallo-B-lactamas"/>
</dbReference>
<protein>
    <recommendedName>
        <fullName evidence="5">Metallo-beta-lactamase domain-containing protein</fullName>
    </recommendedName>
</protein>
<comment type="caution">
    <text evidence="6">The sequence shown here is derived from an EMBL/GenBank/DDBJ whole genome shotgun (WGS) entry which is preliminary data.</text>
</comment>
<dbReference type="Proteomes" id="UP001590950">
    <property type="component" value="Unassembled WGS sequence"/>
</dbReference>
<name>A0ABR4AI98_9LECA</name>
<dbReference type="PANTHER" id="PTHR23131:SF0">
    <property type="entry name" value="ENDORIBONUCLEASE LACTB2"/>
    <property type="match status" value="1"/>
</dbReference>
<evidence type="ECO:0000256" key="2">
    <source>
        <dbReference type="ARBA" id="ARBA00022723"/>
    </source>
</evidence>
<keyword evidence="7" id="KW-1185">Reference proteome</keyword>
<dbReference type="Pfam" id="PF17778">
    <property type="entry name" value="WHD_BLACT"/>
    <property type="match status" value="1"/>
</dbReference>
<organism evidence="6 7">
    <name type="scientific">Stereocaulon virgatum</name>
    <dbReference type="NCBI Taxonomy" id="373712"/>
    <lineage>
        <taxon>Eukaryota</taxon>
        <taxon>Fungi</taxon>
        <taxon>Dikarya</taxon>
        <taxon>Ascomycota</taxon>
        <taxon>Pezizomycotina</taxon>
        <taxon>Lecanoromycetes</taxon>
        <taxon>OSLEUM clade</taxon>
        <taxon>Lecanoromycetidae</taxon>
        <taxon>Lecanorales</taxon>
        <taxon>Lecanorineae</taxon>
        <taxon>Stereocaulaceae</taxon>
        <taxon>Stereocaulon</taxon>
    </lineage>
</organism>
<dbReference type="Pfam" id="PF00753">
    <property type="entry name" value="Lactamase_B"/>
    <property type="match status" value="2"/>
</dbReference>
<dbReference type="Gene3D" id="1.10.10.10">
    <property type="entry name" value="Winged helix-like DNA-binding domain superfamily/Winged helix DNA-binding domain"/>
    <property type="match status" value="1"/>
</dbReference>
<evidence type="ECO:0000313" key="6">
    <source>
        <dbReference type="EMBL" id="KAL2045494.1"/>
    </source>
</evidence>
<gene>
    <name evidence="6" type="ORF">N7G274_001922</name>
</gene>
<dbReference type="EMBL" id="JBEFKJ010000006">
    <property type="protein sequence ID" value="KAL2045494.1"/>
    <property type="molecule type" value="Genomic_DNA"/>
</dbReference>
<sequence>MATQLPELPEIRRLSPLVIRILGGNPGKFTLQGTNTYLIGTGSSRLLVDTGEGERSWPPLLSSVLSSESTTVSHAIVTHRHQDHVGGIKDLLSLCPNAVIHKHNPISGQKTINDGQIFETEGASLRAFHCPGHTTDHMALVLEEENAMFTGDNVLGHGTAVFEDLATYLDSLAQMRNQFGGRAYPGHGEVIEDGRGRITEYISHRKQREDELLHALRKTGNEATPLELVKVVYEDVSESLHEAAANGSLQVLQKLEGEGKVVLNGNGKWQISGKATL</sequence>
<evidence type="ECO:0000259" key="5">
    <source>
        <dbReference type="SMART" id="SM00849"/>
    </source>
</evidence>
<evidence type="ECO:0000256" key="4">
    <source>
        <dbReference type="ARBA" id="ARBA00022833"/>
    </source>
</evidence>
<keyword evidence="2" id="KW-0479">Metal-binding</keyword>
<dbReference type="InterPro" id="IPR036866">
    <property type="entry name" value="RibonucZ/Hydroxyglut_hydro"/>
</dbReference>
<dbReference type="PANTHER" id="PTHR23131">
    <property type="entry name" value="ENDORIBONUCLEASE LACTB2"/>
    <property type="match status" value="1"/>
</dbReference>
<accession>A0ABR4AI98</accession>
<dbReference type="SMART" id="SM00849">
    <property type="entry name" value="Lactamase_B"/>
    <property type="match status" value="1"/>
</dbReference>
<dbReference type="CDD" id="cd07722">
    <property type="entry name" value="LACTB2-like_MBL-fold"/>
    <property type="match status" value="1"/>
</dbReference>
<comment type="similarity">
    <text evidence="1">Belongs to the metallo-beta-lactamase superfamily. Glyoxalase II family.</text>
</comment>
<dbReference type="SUPFAM" id="SSF56281">
    <property type="entry name" value="Metallo-hydrolase/oxidoreductase"/>
    <property type="match status" value="1"/>
</dbReference>
<dbReference type="InterPro" id="IPR050662">
    <property type="entry name" value="Sec-metab_biosynth-thioest"/>
</dbReference>
<dbReference type="Gene3D" id="3.60.15.10">
    <property type="entry name" value="Ribonuclease Z/Hydroxyacylglutathione hydrolase-like"/>
    <property type="match status" value="1"/>
</dbReference>
<proteinExistence type="inferred from homology"/>
<evidence type="ECO:0000256" key="1">
    <source>
        <dbReference type="ARBA" id="ARBA00006759"/>
    </source>
</evidence>
<dbReference type="InterPro" id="IPR041516">
    <property type="entry name" value="LACTB2_WH"/>
</dbReference>
<dbReference type="InterPro" id="IPR047921">
    <property type="entry name" value="LACTB2-like_MBL-fold"/>
</dbReference>
<feature type="domain" description="Metallo-beta-lactamase" evidence="5">
    <location>
        <begin position="33"/>
        <end position="187"/>
    </location>
</feature>
<reference evidence="6 7" key="1">
    <citation type="submission" date="2024-09" db="EMBL/GenBank/DDBJ databases">
        <title>Rethinking Asexuality: The Enigmatic Case of Functional Sexual Genes in Lepraria (Stereocaulaceae).</title>
        <authorList>
            <person name="Doellman M."/>
            <person name="Sun Y."/>
            <person name="Barcenas-Pena A."/>
            <person name="Lumbsch H.T."/>
            <person name="Grewe F."/>
        </authorList>
    </citation>
    <scope>NUCLEOTIDE SEQUENCE [LARGE SCALE GENOMIC DNA]</scope>
    <source>
        <strain evidence="6 7">Mercado 3170</strain>
    </source>
</reference>
<dbReference type="InterPro" id="IPR036388">
    <property type="entry name" value="WH-like_DNA-bd_sf"/>
</dbReference>